<reference evidence="1 2" key="1">
    <citation type="submission" date="2016-11" db="EMBL/GenBank/DDBJ databases">
        <title>The macronuclear genome of Stentor coeruleus: a giant cell with tiny introns.</title>
        <authorList>
            <person name="Slabodnick M."/>
            <person name="Ruby J.G."/>
            <person name="Reiff S.B."/>
            <person name="Swart E.C."/>
            <person name="Gosai S."/>
            <person name="Prabakaran S."/>
            <person name="Witkowska E."/>
            <person name="Larue G.E."/>
            <person name="Fisher S."/>
            <person name="Freeman R.M."/>
            <person name="Gunawardena J."/>
            <person name="Chu W."/>
            <person name="Stover N.A."/>
            <person name="Gregory B.D."/>
            <person name="Nowacki M."/>
            <person name="Derisi J."/>
            <person name="Roy S.W."/>
            <person name="Marshall W.F."/>
            <person name="Sood P."/>
        </authorList>
    </citation>
    <scope>NUCLEOTIDE SEQUENCE [LARGE SCALE GENOMIC DNA]</scope>
    <source>
        <strain evidence="1">WM001</strain>
    </source>
</reference>
<keyword evidence="2" id="KW-1185">Reference proteome</keyword>
<name>A0A1R2CM47_9CILI</name>
<dbReference type="AlphaFoldDB" id="A0A1R2CM47"/>
<organism evidence="1 2">
    <name type="scientific">Stentor coeruleus</name>
    <dbReference type="NCBI Taxonomy" id="5963"/>
    <lineage>
        <taxon>Eukaryota</taxon>
        <taxon>Sar</taxon>
        <taxon>Alveolata</taxon>
        <taxon>Ciliophora</taxon>
        <taxon>Postciliodesmatophora</taxon>
        <taxon>Heterotrichea</taxon>
        <taxon>Heterotrichida</taxon>
        <taxon>Stentoridae</taxon>
        <taxon>Stentor</taxon>
    </lineage>
</organism>
<dbReference type="EMBL" id="MPUH01000111">
    <property type="protein sequence ID" value="OMJ90088.1"/>
    <property type="molecule type" value="Genomic_DNA"/>
</dbReference>
<proteinExistence type="predicted"/>
<evidence type="ECO:0000313" key="2">
    <source>
        <dbReference type="Proteomes" id="UP000187209"/>
    </source>
</evidence>
<sequence length="162" mass="18784">MGCDFSQEVKQEFNNKVSDIEGIKKKISQKEFLIKDLIGDFYSISLPEIETESLSRKLNNTFVRLEKIAKEIRKIKQCKTDETVNINNSIIEIKENKESSSKMKEKSVESPQQRIQIKRSKTKMPTKINSPSNIMQTNILKDPKIQALINKNRNLLLRKLTT</sequence>
<comment type="caution">
    <text evidence="1">The sequence shown here is derived from an EMBL/GenBank/DDBJ whole genome shotgun (WGS) entry which is preliminary data.</text>
</comment>
<accession>A0A1R2CM47</accession>
<dbReference type="Proteomes" id="UP000187209">
    <property type="component" value="Unassembled WGS sequence"/>
</dbReference>
<gene>
    <name evidence="1" type="ORF">SteCoe_7673</name>
</gene>
<evidence type="ECO:0000313" key="1">
    <source>
        <dbReference type="EMBL" id="OMJ90088.1"/>
    </source>
</evidence>
<protein>
    <submittedName>
        <fullName evidence="1">Uncharacterized protein</fullName>
    </submittedName>
</protein>